<dbReference type="AlphaFoldDB" id="A0A915Z9Q5"/>
<protein>
    <submittedName>
        <fullName evidence="1">Uncharacterized protein</fullName>
    </submittedName>
</protein>
<reference evidence="1" key="1">
    <citation type="submission" date="2020-05" db="EMBL/GenBank/DDBJ databases">
        <authorList>
            <person name="Rincon C."/>
            <person name="Sanders R I."/>
            <person name="Robbins C."/>
            <person name="Chaturvedi A."/>
        </authorList>
    </citation>
    <scope>NUCLEOTIDE SEQUENCE</scope>
    <source>
        <strain evidence="1">CHB12</strain>
    </source>
</reference>
<dbReference type="Proteomes" id="UP000684084">
    <property type="component" value="Unassembled WGS sequence"/>
</dbReference>
<name>A0A915Z9Q5_9GLOM</name>
<evidence type="ECO:0000313" key="1">
    <source>
        <dbReference type="EMBL" id="CAB5366900.1"/>
    </source>
</evidence>
<dbReference type="EMBL" id="CAGKOT010000023">
    <property type="protein sequence ID" value="CAB5366900.1"/>
    <property type="molecule type" value="Genomic_DNA"/>
</dbReference>
<proteinExistence type="predicted"/>
<evidence type="ECO:0000313" key="2">
    <source>
        <dbReference type="Proteomes" id="UP000684084"/>
    </source>
</evidence>
<organism evidence="1 2">
    <name type="scientific">Rhizophagus irregularis</name>
    <dbReference type="NCBI Taxonomy" id="588596"/>
    <lineage>
        <taxon>Eukaryota</taxon>
        <taxon>Fungi</taxon>
        <taxon>Fungi incertae sedis</taxon>
        <taxon>Mucoromycota</taxon>
        <taxon>Glomeromycotina</taxon>
        <taxon>Glomeromycetes</taxon>
        <taxon>Glomerales</taxon>
        <taxon>Glomeraceae</taxon>
        <taxon>Rhizophagus</taxon>
    </lineage>
</organism>
<sequence>MIFTTWPLLRTMAWIGQLNHNFFLDRELSLAGSRVVNYSAPPKPFNICTSKKQARSSIFIIFFYNTSK</sequence>
<gene>
    <name evidence="1" type="ORF">CHRIB12_LOCUS11017</name>
</gene>
<accession>A0A915Z9Q5</accession>
<comment type="caution">
    <text evidence="1">The sequence shown here is derived from an EMBL/GenBank/DDBJ whole genome shotgun (WGS) entry which is preliminary data.</text>
</comment>